<comment type="caution">
    <text evidence="1">The sequence shown here is derived from an EMBL/GenBank/DDBJ whole genome shotgun (WGS) entry which is preliminary data.</text>
</comment>
<dbReference type="AlphaFoldDB" id="A0A644XXK7"/>
<sequence length="65" mass="7376">MIDEIPGTIIKIDKVLRLGNYLTGHNNQIRVAVVIYITQPECLSFTGRNAKIRNYCITTITIVQK</sequence>
<evidence type="ECO:0000313" key="1">
    <source>
        <dbReference type="EMBL" id="MPM20401.1"/>
    </source>
</evidence>
<gene>
    <name evidence="1" type="ORF">SDC9_66831</name>
</gene>
<accession>A0A644XXK7</accession>
<name>A0A644XXK7_9ZZZZ</name>
<proteinExistence type="predicted"/>
<protein>
    <submittedName>
        <fullName evidence="1">Uncharacterized protein</fullName>
    </submittedName>
</protein>
<organism evidence="1">
    <name type="scientific">bioreactor metagenome</name>
    <dbReference type="NCBI Taxonomy" id="1076179"/>
    <lineage>
        <taxon>unclassified sequences</taxon>
        <taxon>metagenomes</taxon>
        <taxon>ecological metagenomes</taxon>
    </lineage>
</organism>
<dbReference type="EMBL" id="VSSQ01003372">
    <property type="protein sequence ID" value="MPM20401.1"/>
    <property type="molecule type" value="Genomic_DNA"/>
</dbReference>
<reference evidence="1" key="1">
    <citation type="submission" date="2019-08" db="EMBL/GenBank/DDBJ databases">
        <authorList>
            <person name="Kucharzyk K."/>
            <person name="Murdoch R.W."/>
            <person name="Higgins S."/>
            <person name="Loffler F."/>
        </authorList>
    </citation>
    <scope>NUCLEOTIDE SEQUENCE</scope>
</reference>